<name>A0A067LR82_BOTB1</name>
<organism evidence="2 3">
    <name type="scientific">Botryobasidium botryosum (strain FD-172 SS1)</name>
    <dbReference type="NCBI Taxonomy" id="930990"/>
    <lineage>
        <taxon>Eukaryota</taxon>
        <taxon>Fungi</taxon>
        <taxon>Dikarya</taxon>
        <taxon>Basidiomycota</taxon>
        <taxon>Agaricomycotina</taxon>
        <taxon>Agaricomycetes</taxon>
        <taxon>Cantharellales</taxon>
        <taxon>Botryobasidiaceae</taxon>
        <taxon>Botryobasidium</taxon>
    </lineage>
</organism>
<dbReference type="OrthoDB" id="2605670at2759"/>
<dbReference type="InParanoid" id="A0A067LR82"/>
<feature type="compositionally biased region" description="Basic and acidic residues" evidence="1">
    <location>
        <begin position="17"/>
        <end position="46"/>
    </location>
</feature>
<dbReference type="Proteomes" id="UP000027195">
    <property type="component" value="Unassembled WGS sequence"/>
</dbReference>
<proteinExistence type="predicted"/>
<feature type="compositionally biased region" description="Acidic residues" evidence="1">
    <location>
        <begin position="72"/>
        <end position="83"/>
    </location>
</feature>
<dbReference type="HOGENOM" id="CLU_1474942_0_0_1"/>
<accession>A0A067LR82</accession>
<keyword evidence="3" id="KW-1185">Reference proteome</keyword>
<reference evidence="3" key="1">
    <citation type="journal article" date="2014" name="Proc. Natl. Acad. Sci. U.S.A.">
        <title>Extensive sampling of basidiomycete genomes demonstrates inadequacy of the white-rot/brown-rot paradigm for wood decay fungi.</title>
        <authorList>
            <person name="Riley R."/>
            <person name="Salamov A.A."/>
            <person name="Brown D.W."/>
            <person name="Nagy L.G."/>
            <person name="Floudas D."/>
            <person name="Held B.W."/>
            <person name="Levasseur A."/>
            <person name="Lombard V."/>
            <person name="Morin E."/>
            <person name="Otillar R."/>
            <person name="Lindquist E.A."/>
            <person name="Sun H."/>
            <person name="LaButti K.M."/>
            <person name="Schmutz J."/>
            <person name="Jabbour D."/>
            <person name="Luo H."/>
            <person name="Baker S.E."/>
            <person name="Pisabarro A.G."/>
            <person name="Walton J.D."/>
            <person name="Blanchette R.A."/>
            <person name="Henrissat B."/>
            <person name="Martin F."/>
            <person name="Cullen D."/>
            <person name="Hibbett D.S."/>
            <person name="Grigoriev I.V."/>
        </authorList>
    </citation>
    <scope>NUCLEOTIDE SEQUENCE [LARGE SCALE GENOMIC DNA]</scope>
    <source>
        <strain evidence="3">FD-172 SS1</strain>
    </source>
</reference>
<dbReference type="EMBL" id="KL198311">
    <property type="protein sequence ID" value="KDQ05499.1"/>
    <property type="molecule type" value="Genomic_DNA"/>
</dbReference>
<evidence type="ECO:0000313" key="3">
    <source>
        <dbReference type="Proteomes" id="UP000027195"/>
    </source>
</evidence>
<protein>
    <submittedName>
        <fullName evidence="2">Uncharacterized protein</fullName>
    </submittedName>
</protein>
<evidence type="ECO:0000256" key="1">
    <source>
        <dbReference type="SAM" id="MobiDB-lite"/>
    </source>
</evidence>
<dbReference type="AlphaFoldDB" id="A0A067LR82"/>
<gene>
    <name evidence="2" type="ORF">BOTBODRAFT_182518</name>
</gene>
<evidence type="ECO:0000313" key="2">
    <source>
        <dbReference type="EMBL" id="KDQ05499.1"/>
    </source>
</evidence>
<sequence>MSSLLLYHQQRELKKNGFILKQEKNHTQGEDTKDKKEAEHSGLEENKIEDEAELIPLEFSRPVKEEGSSSEVMDEDDEADDDETQGKPSIKISVTQDGLVLANQIEDYLFRGDTLKEMCFYDFIRTTKKVSNKEMKGTQRDRKYLRHVFKAGHSQNKTKELEQFADPATLLPEVELVPKSQGG</sequence>
<feature type="region of interest" description="Disordered" evidence="1">
    <location>
        <begin position="17"/>
        <end position="91"/>
    </location>
</feature>